<evidence type="ECO:0000256" key="5">
    <source>
        <dbReference type="ARBA" id="ARBA00022741"/>
    </source>
</evidence>
<dbReference type="EMBL" id="LITT01000006">
    <property type="protein sequence ID" value="OAA91440.1"/>
    <property type="molecule type" value="Genomic_DNA"/>
</dbReference>
<dbReference type="Proteomes" id="UP000077407">
    <property type="component" value="Unassembled WGS sequence"/>
</dbReference>
<evidence type="ECO:0000256" key="9">
    <source>
        <dbReference type="ARBA" id="ARBA00023012"/>
    </source>
</evidence>
<dbReference type="GO" id="GO:0000155">
    <property type="term" value="F:phosphorelay sensor kinase activity"/>
    <property type="evidence" value="ECO:0007669"/>
    <property type="project" value="InterPro"/>
</dbReference>
<evidence type="ECO:0000313" key="14">
    <source>
        <dbReference type="Proteomes" id="UP000077407"/>
    </source>
</evidence>
<evidence type="ECO:0000259" key="12">
    <source>
        <dbReference type="SMART" id="SM00387"/>
    </source>
</evidence>
<feature type="transmembrane region" description="Helical" evidence="11">
    <location>
        <begin position="151"/>
        <end position="171"/>
    </location>
</feature>
<keyword evidence="9" id="KW-0902">Two-component regulatory system</keyword>
<dbReference type="Pfam" id="PF07694">
    <property type="entry name" value="5TM-5TMR_LYT"/>
    <property type="match status" value="1"/>
</dbReference>
<evidence type="ECO:0000256" key="3">
    <source>
        <dbReference type="ARBA" id="ARBA00022679"/>
    </source>
</evidence>
<dbReference type="PANTHER" id="PTHR34220">
    <property type="entry name" value="SENSOR HISTIDINE KINASE YPDA"/>
    <property type="match status" value="1"/>
</dbReference>
<evidence type="ECO:0000256" key="7">
    <source>
        <dbReference type="ARBA" id="ARBA00022840"/>
    </source>
</evidence>
<dbReference type="GO" id="GO:0005886">
    <property type="term" value="C:plasma membrane"/>
    <property type="evidence" value="ECO:0007669"/>
    <property type="project" value="UniProtKB-SubCell"/>
</dbReference>
<keyword evidence="4 11" id="KW-0812">Transmembrane</keyword>
<dbReference type="EC" id="2.7.13.3" evidence="13"/>
<protein>
    <submittedName>
        <fullName evidence="13">Sensor histidine kinase YehU</fullName>
        <ecNumber evidence="13">2.7.13.3</ecNumber>
    </submittedName>
</protein>
<feature type="transmembrane region" description="Helical" evidence="11">
    <location>
        <begin position="177"/>
        <end position="203"/>
    </location>
</feature>
<feature type="transmembrane region" description="Helical" evidence="11">
    <location>
        <begin position="88"/>
        <end position="108"/>
    </location>
</feature>
<gene>
    <name evidence="13" type="primary">yehU_1</name>
    <name evidence="13" type="ORF">WY13_00697</name>
</gene>
<dbReference type="InterPro" id="IPR010559">
    <property type="entry name" value="Sig_transdc_His_kin_internal"/>
</dbReference>
<evidence type="ECO:0000256" key="8">
    <source>
        <dbReference type="ARBA" id="ARBA00022989"/>
    </source>
</evidence>
<keyword evidence="3 13" id="KW-0808">Transferase</keyword>
<organism evidence="13 14">
    <name type="scientific">Clostridium ljungdahlii</name>
    <dbReference type="NCBI Taxonomy" id="1538"/>
    <lineage>
        <taxon>Bacteria</taxon>
        <taxon>Bacillati</taxon>
        <taxon>Bacillota</taxon>
        <taxon>Clostridia</taxon>
        <taxon>Eubacteriales</taxon>
        <taxon>Clostridiaceae</taxon>
        <taxon>Clostridium</taxon>
    </lineage>
</organism>
<comment type="caution">
    <text evidence="13">The sequence shown here is derived from an EMBL/GenBank/DDBJ whole genome shotgun (WGS) entry which is preliminary data.</text>
</comment>
<dbReference type="Gene3D" id="3.30.565.10">
    <property type="entry name" value="Histidine kinase-like ATPase, C-terminal domain"/>
    <property type="match status" value="1"/>
</dbReference>
<dbReference type="SUPFAM" id="SSF55874">
    <property type="entry name" value="ATPase domain of HSP90 chaperone/DNA topoisomerase II/histidine kinase"/>
    <property type="match status" value="1"/>
</dbReference>
<dbReference type="PANTHER" id="PTHR34220:SF7">
    <property type="entry name" value="SENSOR HISTIDINE KINASE YPDA"/>
    <property type="match status" value="1"/>
</dbReference>
<dbReference type="GO" id="GO:0071555">
    <property type="term" value="P:cell wall organization"/>
    <property type="evidence" value="ECO:0007669"/>
    <property type="project" value="InterPro"/>
</dbReference>
<dbReference type="InterPro" id="IPR003594">
    <property type="entry name" value="HATPase_dom"/>
</dbReference>
<proteinExistence type="predicted"/>
<reference evidence="13 14" key="1">
    <citation type="journal article" date="2015" name="Biotechnol. Bioeng.">
        <title>Genome sequence and phenotypic characterization of Caulobacter segnis.</title>
        <authorList>
            <person name="Patel S."/>
            <person name="Fletcher B."/>
            <person name="Scott D.C."/>
            <person name="Ely B."/>
        </authorList>
    </citation>
    <scope>NUCLEOTIDE SEQUENCE [LARGE SCALE GENOMIC DNA]</scope>
    <source>
        <strain evidence="13 14">ERI-2</strain>
    </source>
</reference>
<dbReference type="Pfam" id="PF02518">
    <property type="entry name" value="HATPase_c"/>
    <property type="match status" value="1"/>
</dbReference>
<dbReference type="OrthoDB" id="9809348at2"/>
<keyword evidence="7" id="KW-0067">ATP-binding</keyword>
<dbReference type="InterPro" id="IPR011620">
    <property type="entry name" value="Sig_transdc_His_kinase_LytS_TM"/>
</dbReference>
<evidence type="ECO:0000256" key="4">
    <source>
        <dbReference type="ARBA" id="ARBA00022692"/>
    </source>
</evidence>
<dbReference type="RefSeq" id="WP_063554301.1">
    <property type="nucleotide sequence ID" value="NZ_LITT01000006.1"/>
</dbReference>
<keyword evidence="2" id="KW-1003">Cell membrane</keyword>
<dbReference type="InterPro" id="IPR050640">
    <property type="entry name" value="Bact_2-comp_sensor_kinase"/>
</dbReference>
<dbReference type="Pfam" id="PF06580">
    <property type="entry name" value="His_kinase"/>
    <property type="match status" value="1"/>
</dbReference>
<evidence type="ECO:0000313" key="13">
    <source>
        <dbReference type="EMBL" id="OAA91440.1"/>
    </source>
</evidence>
<evidence type="ECO:0000256" key="1">
    <source>
        <dbReference type="ARBA" id="ARBA00004651"/>
    </source>
</evidence>
<comment type="subcellular location">
    <subcellularLocation>
        <location evidence="1">Cell membrane</location>
        <topology evidence="1">Multi-pass membrane protein</topology>
    </subcellularLocation>
</comment>
<feature type="transmembrane region" description="Helical" evidence="11">
    <location>
        <begin position="114"/>
        <end position="139"/>
    </location>
</feature>
<dbReference type="SMART" id="SM00387">
    <property type="entry name" value="HATPase_c"/>
    <property type="match status" value="1"/>
</dbReference>
<name>A0A166S0B9_9CLOT</name>
<dbReference type="AlphaFoldDB" id="A0A166S0B9"/>
<keyword evidence="6 13" id="KW-0418">Kinase</keyword>
<evidence type="ECO:0000256" key="2">
    <source>
        <dbReference type="ARBA" id="ARBA00022475"/>
    </source>
</evidence>
<keyword evidence="5" id="KW-0547">Nucleotide-binding</keyword>
<keyword evidence="8 11" id="KW-1133">Transmembrane helix</keyword>
<sequence>MIYLKLLQNMALIALSAYMYNHSSVLKQLIKDELGTVDKILLVIFFSTLGILSNYTGVNVEPVNNIKSETMALGYLGMHDAIANTRPIAAIVSGYIGGPLIGVIVGLISGIHRYALGGFTAVACAIATIVEGFIGGIARKYSKDESLNVKHAFFAAIVAECFQMIIILIFARPLISALILVKIIAVPMILINSLGTVIFISIIKSVKEEYNKVGAIEAQKALNIAKRTVKYMRKGLGEETAKNVSRIIYEVANIDGILIGDKSDILTCSVKNINKIRLRESIYKCDKFPVYKIINEGQMFFVCAPFNIPNSGFEGVLGLGLKSKKDINNYFIQFVQELSDLLSNQIELYKLNKLAEEASIAEFKALRSQIQPHFLFNALNTISSFCRTNPSKARELIIDLSNYFRQTLKREEDFAYLKDELEFTKSYISIEEARFGNRLKLIIDIPDKMMTAKVPAFILQPIVENAIKHGILPKPEGGSVYLKASFKDKDILFSVEDTGVGMSNERLNEILTKWPGIGLKNVNERLKLLYGEDHGLSIKTSLNNGTKISFLISMKEVSLANG</sequence>
<dbReference type="PATRIC" id="fig|1538.10.peg.1193"/>
<dbReference type="GO" id="GO:0005524">
    <property type="term" value="F:ATP binding"/>
    <property type="evidence" value="ECO:0007669"/>
    <property type="project" value="UniProtKB-KW"/>
</dbReference>
<accession>A0A166S0B9</accession>
<keyword evidence="10 11" id="KW-0472">Membrane</keyword>
<evidence type="ECO:0000256" key="11">
    <source>
        <dbReference type="SAM" id="Phobius"/>
    </source>
</evidence>
<evidence type="ECO:0000256" key="6">
    <source>
        <dbReference type="ARBA" id="ARBA00022777"/>
    </source>
</evidence>
<feature type="domain" description="Histidine kinase/HSP90-like ATPase" evidence="12">
    <location>
        <begin position="454"/>
        <end position="556"/>
    </location>
</feature>
<dbReference type="InterPro" id="IPR036890">
    <property type="entry name" value="HATPase_C_sf"/>
</dbReference>
<dbReference type="Gene3D" id="1.10.1760.20">
    <property type="match status" value="1"/>
</dbReference>
<evidence type="ECO:0000256" key="10">
    <source>
        <dbReference type="ARBA" id="ARBA00023136"/>
    </source>
</evidence>